<dbReference type="InterPro" id="IPR040661">
    <property type="entry name" value="LZ3wCH"/>
</dbReference>
<evidence type="ECO:0000256" key="6">
    <source>
        <dbReference type="SAM" id="Coils"/>
    </source>
</evidence>
<evidence type="ECO:0000256" key="2">
    <source>
        <dbReference type="ARBA" id="ARBA00023054"/>
    </source>
</evidence>
<dbReference type="GO" id="GO:0120230">
    <property type="term" value="F:recombinase activator activity"/>
    <property type="evidence" value="ECO:0007669"/>
    <property type="project" value="TreeGrafter"/>
</dbReference>
<dbReference type="Pfam" id="PF18517">
    <property type="entry name" value="LZ3wCH"/>
    <property type="match status" value="1"/>
</dbReference>
<accession>A0A8X7YY19</accession>
<dbReference type="GO" id="GO:0007129">
    <property type="term" value="P:homologous chromosome pairing at meiosis"/>
    <property type="evidence" value="ECO:0007669"/>
    <property type="project" value="TreeGrafter"/>
</dbReference>
<evidence type="ECO:0000259" key="8">
    <source>
        <dbReference type="Pfam" id="PF18517"/>
    </source>
</evidence>
<name>A0A8X7YY19_POPTO</name>
<feature type="domain" description="Homologous-pairing protein 2 winged helix" evidence="7">
    <location>
        <begin position="8"/>
        <end position="68"/>
    </location>
</feature>
<comment type="subcellular location">
    <subcellularLocation>
        <location evidence="1">Nucleus</location>
    </subcellularLocation>
</comment>
<dbReference type="Proteomes" id="UP000886885">
    <property type="component" value="Chromosome 10D"/>
</dbReference>
<evidence type="ECO:0000256" key="5">
    <source>
        <dbReference type="ARBA" id="ARBA00023254"/>
    </source>
</evidence>
<dbReference type="PANTHER" id="PTHR15938:SF0">
    <property type="entry name" value="HOMOLOGOUS-PAIRING PROTEIN 2 HOMOLOG"/>
    <property type="match status" value="1"/>
</dbReference>
<dbReference type="Pfam" id="PF07106">
    <property type="entry name" value="WHD_TBPIP"/>
    <property type="match status" value="1"/>
</dbReference>
<dbReference type="GO" id="GO:0003690">
    <property type="term" value="F:double-stranded DNA binding"/>
    <property type="evidence" value="ECO:0007669"/>
    <property type="project" value="TreeGrafter"/>
</dbReference>
<dbReference type="GO" id="GO:0000709">
    <property type="term" value="P:meiotic joint molecule formation"/>
    <property type="evidence" value="ECO:0007669"/>
    <property type="project" value="TreeGrafter"/>
</dbReference>
<evidence type="ECO:0008006" key="11">
    <source>
        <dbReference type="Google" id="ProtNLM"/>
    </source>
</evidence>
<evidence type="ECO:0000256" key="1">
    <source>
        <dbReference type="ARBA" id="ARBA00004123"/>
    </source>
</evidence>
<feature type="coiled-coil region" evidence="6">
    <location>
        <begin position="77"/>
        <end position="108"/>
    </location>
</feature>
<sequence>MAPKSDNTAAIVLNFVNEQNRPLNSQNMADLLQKFNLKKAAIQKALGNLSDKGKMSFKEYGKQKIHLARKDHFNIPNSQELNQMKEENAKLQQKLDEQKRAISEVEGGLFYTRPRSTANKNMTGAGLMYTIAEIRTLESNLTLQQIRDKEAKLRKGVKEMEDKLVKLREGVTLVRPEERKAIEEMYSEKLSQWRKRMFKDVWGVITENSPQDLKEFKEELGLEYDEDVIVSLQSFSDLLQRCKNRARGQ</sequence>
<dbReference type="AlphaFoldDB" id="A0A8X7YY19"/>
<evidence type="ECO:0000313" key="9">
    <source>
        <dbReference type="EMBL" id="KAG6757782.1"/>
    </source>
</evidence>
<keyword evidence="5" id="KW-0469">Meiosis</keyword>
<dbReference type="GO" id="GO:0000794">
    <property type="term" value="C:condensed nuclear chromosome"/>
    <property type="evidence" value="ECO:0007669"/>
    <property type="project" value="TreeGrafter"/>
</dbReference>
<dbReference type="OrthoDB" id="272266at2759"/>
<keyword evidence="4" id="KW-0539">Nucleus</keyword>
<keyword evidence="10" id="KW-1185">Reference proteome</keyword>
<dbReference type="InterPro" id="IPR010776">
    <property type="entry name" value="Hop2_WH_dom"/>
</dbReference>
<comment type="caution">
    <text evidence="9">The sequence shown here is derived from an EMBL/GenBank/DDBJ whole genome shotgun (WGS) entry which is preliminary data.</text>
</comment>
<keyword evidence="2 6" id="KW-0175">Coiled coil</keyword>
<dbReference type="PANTHER" id="PTHR15938">
    <property type="entry name" value="TBP-1 INTERACTING PROTEIN"/>
    <property type="match status" value="1"/>
</dbReference>
<evidence type="ECO:0000256" key="3">
    <source>
        <dbReference type="ARBA" id="ARBA00023172"/>
    </source>
</evidence>
<protein>
    <recommendedName>
        <fullName evidence="11">Homologous-pairing protein 2 homolog</fullName>
    </recommendedName>
</protein>
<evidence type="ECO:0000256" key="4">
    <source>
        <dbReference type="ARBA" id="ARBA00023242"/>
    </source>
</evidence>
<organism evidence="9 10">
    <name type="scientific">Populus tomentosa</name>
    <name type="common">Chinese white poplar</name>
    <dbReference type="NCBI Taxonomy" id="118781"/>
    <lineage>
        <taxon>Eukaryota</taxon>
        <taxon>Viridiplantae</taxon>
        <taxon>Streptophyta</taxon>
        <taxon>Embryophyta</taxon>
        <taxon>Tracheophyta</taxon>
        <taxon>Spermatophyta</taxon>
        <taxon>Magnoliopsida</taxon>
        <taxon>eudicotyledons</taxon>
        <taxon>Gunneridae</taxon>
        <taxon>Pentapetalae</taxon>
        <taxon>rosids</taxon>
        <taxon>fabids</taxon>
        <taxon>Malpighiales</taxon>
        <taxon>Salicaceae</taxon>
        <taxon>Saliceae</taxon>
        <taxon>Populus</taxon>
    </lineage>
</organism>
<keyword evidence="3" id="KW-0233">DNA recombination</keyword>
<reference evidence="9" key="1">
    <citation type="journal article" date="2020" name="bioRxiv">
        <title>Hybrid origin of Populus tomentosa Carr. identified through genome sequencing and phylogenomic analysis.</title>
        <authorList>
            <person name="An X."/>
            <person name="Gao K."/>
            <person name="Chen Z."/>
            <person name="Li J."/>
            <person name="Yang X."/>
            <person name="Yang X."/>
            <person name="Zhou J."/>
            <person name="Guo T."/>
            <person name="Zhao T."/>
            <person name="Huang S."/>
            <person name="Miao D."/>
            <person name="Khan W.U."/>
            <person name="Rao P."/>
            <person name="Ye M."/>
            <person name="Lei B."/>
            <person name="Liao W."/>
            <person name="Wang J."/>
            <person name="Ji L."/>
            <person name="Li Y."/>
            <person name="Guo B."/>
            <person name="Mustafa N.S."/>
            <person name="Li S."/>
            <person name="Yun Q."/>
            <person name="Keller S.R."/>
            <person name="Mao J."/>
            <person name="Zhang R."/>
            <person name="Strauss S.H."/>
        </authorList>
    </citation>
    <scope>NUCLEOTIDE SEQUENCE</scope>
    <source>
        <strain evidence="9">GM15</strain>
        <tissue evidence="9">Leaf</tissue>
    </source>
</reference>
<proteinExistence type="predicted"/>
<feature type="domain" description="Leucine zipper with capping helix" evidence="8">
    <location>
        <begin position="174"/>
        <end position="229"/>
    </location>
</feature>
<dbReference type="GO" id="GO:0120231">
    <property type="term" value="C:DNA recombinase auxiliary factor complex"/>
    <property type="evidence" value="ECO:0007669"/>
    <property type="project" value="TreeGrafter"/>
</dbReference>
<gene>
    <name evidence="9" type="ORF">POTOM_038107</name>
</gene>
<dbReference type="GO" id="GO:0010774">
    <property type="term" value="P:meiotic strand invasion involved in reciprocal meiotic recombination"/>
    <property type="evidence" value="ECO:0007669"/>
    <property type="project" value="TreeGrafter"/>
</dbReference>
<dbReference type="EMBL" id="JAAWWB010000020">
    <property type="protein sequence ID" value="KAG6757782.1"/>
    <property type="molecule type" value="Genomic_DNA"/>
</dbReference>
<evidence type="ECO:0000313" key="10">
    <source>
        <dbReference type="Proteomes" id="UP000886885"/>
    </source>
</evidence>
<evidence type="ECO:0000259" key="7">
    <source>
        <dbReference type="Pfam" id="PF07106"/>
    </source>
</evidence>